<comment type="caution">
    <text evidence="7">The sequence shown here is derived from an EMBL/GenBank/DDBJ whole genome shotgun (WGS) entry which is preliminary data.</text>
</comment>
<keyword evidence="3" id="KW-0547">Nucleotide-binding</keyword>
<dbReference type="Proteomes" id="UP001178507">
    <property type="component" value="Unassembled WGS sequence"/>
</dbReference>
<organism evidence="7 8">
    <name type="scientific">Effrenium voratum</name>
    <dbReference type="NCBI Taxonomy" id="2562239"/>
    <lineage>
        <taxon>Eukaryota</taxon>
        <taxon>Sar</taxon>
        <taxon>Alveolata</taxon>
        <taxon>Dinophyceae</taxon>
        <taxon>Suessiales</taxon>
        <taxon>Symbiodiniaceae</taxon>
        <taxon>Effrenium</taxon>
    </lineage>
</organism>
<keyword evidence="1" id="KW-0723">Serine/threonine-protein kinase</keyword>
<keyword evidence="5" id="KW-0067">ATP-binding</keyword>
<dbReference type="Gene3D" id="3.30.200.20">
    <property type="entry name" value="Phosphorylase Kinase, domain 1"/>
    <property type="match status" value="1"/>
</dbReference>
<dbReference type="PROSITE" id="PS50011">
    <property type="entry name" value="PROTEIN_KINASE_DOM"/>
    <property type="match status" value="1"/>
</dbReference>
<dbReference type="GO" id="GO:0004674">
    <property type="term" value="F:protein serine/threonine kinase activity"/>
    <property type="evidence" value="ECO:0007669"/>
    <property type="project" value="UniProtKB-KW"/>
</dbReference>
<dbReference type="InterPro" id="IPR050205">
    <property type="entry name" value="CDPK_Ser/Thr_kinases"/>
</dbReference>
<dbReference type="AlphaFoldDB" id="A0AA36NJ43"/>
<evidence type="ECO:0000259" key="6">
    <source>
        <dbReference type="PROSITE" id="PS50011"/>
    </source>
</evidence>
<evidence type="ECO:0000313" key="8">
    <source>
        <dbReference type="Proteomes" id="UP001178507"/>
    </source>
</evidence>
<dbReference type="InterPro" id="IPR011009">
    <property type="entry name" value="Kinase-like_dom_sf"/>
</dbReference>
<reference evidence="7" key="1">
    <citation type="submission" date="2023-08" db="EMBL/GenBank/DDBJ databases">
        <authorList>
            <person name="Chen Y."/>
            <person name="Shah S."/>
            <person name="Dougan E. K."/>
            <person name="Thang M."/>
            <person name="Chan C."/>
        </authorList>
    </citation>
    <scope>NUCLEOTIDE SEQUENCE</scope>
</reference>
<evidence type="ECO:0000256" key="2">
    <source>
        <dbReference type="ARBA" id="ARBA00022679"/>
    </source>
</evidence>
<name>A0AA36NJ43_9DINO</name>
<gene>
    <name evidence="7" type="ORF">EVOR1521_LOCUS28055</name>
</gene>
<protein>
    <recommendedName>
        <fullName evidence="6">Protein kinase domain-containing protein</fullName>
    </recommendedName>
</protein>
<dbReference type="PANTHER" id="PTHR24349">
    <property type="entry name" value="SERINE/THREONINE-PROTEIN KINASE"/>
    <property type="match status" value="1"/>
</dbReference>
<dbReference type="InterPro" id="IPR000719">
    <property type="entry name" value="Prot_kinase_dom"/>
</dbReference>
<dbReference type="SUPFAM" id="SSF56112">
    <property type="entry name" value="Protein kinase-like (PK-like)"/>
    <property type="match status" value="1"/>
</dbReference>
<accession>A0AA36NJ43</accession>
<evidence type="ECO:0000256" key="3">
    <source>
        <dbReference type="ARBA" id="ARBA00022741"/>
    </source>
</evidence>
<evidence type="ECO:0000313" key="7">
    <source>
        <dbReference type="EMBL" id="CAJ1405981.1"/>
    </source>
</evidence>
<keyword evidence="4" id="KW-0418">Kinase</keyword>
<keyword evidence="8" id="KW-1185">Reference proteome</keyword>
<evidence type="ECO:0000256" key="4">
    <source>
        <dbReference type="ARBA" id="ARBA00022777"/>
    </source>
</evidence>
<dbReference type="Pfam" id="PF00069">
    <property type="entry name" value="Pkinase"/>
    <property type="match status" value="1"/>
</dbReference>
<dbReference type="GO" id="GO:0005524">
    <property type="term" value="F:ATP binding"/>
    <property type="evidence" value="ECO:0007669"/>
    <property type="project" value="UniProtKB-KW"/>
</dbReference>
<evidence type="ECO:0000256" key="1">
    <source>
        <dbReference type="ARBA" id="ARBA00022527"/>
    </source>
</evidence>
<dbReference type="Gene3D" id="1.10.510.10">
    <property type="entry name" value="Transferase(Phosphotransferase) domain 1"/>
    <property type="match status" value="1"/>
</dbReference>
<proteinExistence type="predicted"/>
<keyword evidence="2" id="KW-0808">Transferase</keyword>
<dbReference type="EMBL" id="CAUJNA010003610">
    <property type="protein sequence ID" value="CAJ1405981.1"/>
    <property type="molecule type" value="Genomic_DNA"/>
</dbReference>
<sequence>MLDHTLAVGVRSYVLQQHYTFEHDLGLWAFGALQVLKDRRSGALKTCKAAAKGRLPEPRAAGERLRKLAEIQHPMLSHVTDVKEDADYFFIISARAGGGDVGDWLERLAAHEEVVEEETCASYVAQVLAALVHCHSCGAYHHELRPGSVFLTSRQPDARVLLSDVGVLDALEGGSKNGAEADLQGVGLLALALLLGLTPSQAEDVERHLDDPDLWTPRSQEAFDFVKLLLVEDVPCTAALALQHPWLRNILLRPGLASAGLAREDALSRLTCYLLVLLLIPVEMAHRDLERLLADFQRMDEDGDGLLSTRLALRLLALRGVRNGEVAVAVADARGCGVLDFSAMAAAALMADLLPEGGAARVDDILACLQKLFFEAYATDDDGAVAERSHVAEKVSNSVGNLLRRHGDVSFNEILLAFDEEIDQENLATRLTEASGRGTRLALFESGFLAKEEPGSWFTNLFRTCVQPPQRREIVRC</sequence>
<evidence type="ECO:0000256" key="5">
    <source>
        <dbReference type="ARBA" id="ARBA00022840"/>
    </source>
</evidence>
<dbReference type="SMART" id="SM00220">
    <property type="entry name" value="S_TKc"/>
    <property type="match status" value="1"/>
</dbReference>
<feature type="domain" description="Protein kinase" evidence="6">
    <location>
        <begin position="19"/>
        <end position="247"/>
    </location>
</feature>